<dbReference type="AlphaFoldDB" id="A0A9P5YU71"/>
<evidence type="ECO:0000313" key="3">
    <source>
        <dbReference type="Proteomes" id="UP000807469"/>
    </source>
</evidence>
<gene>
    <name evidence="2" type="ORF">BDN70DRAFT_898784</name>
</gene>
<keyword evidence="1" id="KW-0732">Signal</keyword>
<dbReference type="EMBL" id="MU155367">
    <property type="protein sequence ID" value="KAF9474689.1"/>
    <property type="molecule type" value="Genomic_DNA"/>
</dbReference>
<proteinExistence type="predicted"/>
<name>A0A9P5YU71_9AGAR</name>
<reference evidence="2" key="1">
    <citation type="submission" date="2020-11" db="EMBL/GenBank/DDBJ databases">
        <authorList>
            <consortium name="DOE Joint Genome Institute"/>
            <person name="Ahrendt S."/>
            <person name="Riley R."/>
            <person name="Andreopoulos W."/>
            <person name="Labutti K."/>
            <person name="Pangilinan J."/>
            <person name="Ruiz-Duenas F.J."/>
            <person name="Barrasa J.M."/>
            <person name="Sanchez-Garcia M."/>
            <person name="Camarero S."/>
            <person name="Miyauchi S."/>
            <person name="Serrano A."/>
            <person name="Linde D."/>
            <person name="Babiker R."/>
            <person name="Drula E."/>
            <person name="Ayuso-Fernandez I."/>
            <person name="Pacheco R."/>
            <person name="Padilla G."/>
            <person name="Ferreira P."/>
            <person name="Barriuso J."/>
            <person name="Kellner H."/>
            <person name="Castanera R."/>
            <person name="Alfaro M."/>
            <person name="Ramirez L."/>
            <person name="Pisabarro A.G."/>
            <person name="Kuo A."/>
            <person name="Tritt A."/>
            <person name="Lipzen A."/>
            <person name="He G."/>
            <person name="Yan M."/>
            <person name="Ng V."/>
            <person name="Cullen D."/>
            <person name="Martin F."/>
            <person name="Rosso M.-N."/>
            <person name="Henrissat B."/>
            <person name="Hibbett D."/>
            <person name="Martinez A.T."/>
            <person name="Grigoriev I.V."/>
        </authorList>
    </citation>
    <scope>NUCLEOTIDE SEQUENCE</scope>
    <source>
        <strain evidence="2">CIRM-BRFM 674</strain>
    </source>
</reference>
<organism evidence="2 3">
    <name type="scientific">Pholiota conissans</name>
    <dbReference type="NCBI Taxonomy" id="109636"/>
    <lineage>
        <taxon>Eukaryota</taxon>
        <taxon>Fungi</taxon>
        <taxon>Dikarya</taxon>
        <taxon>Basidiomycota</taxon>
        <taxon>Agaricomycotina</taxon>
        <taxon>Agaricomycetes</taxon>
        <taxon>Agaricomycetidae</taxon>
        <taxon>Agaricales</taxon>
        <taxon>Agaricineae</taxon>
        <taxon>Strophariaceae</taxon>
        <taxon>Pholiota</taxon>
    </lineage>
</organism>
<sequence length="180" mass="19601">MYPRQARTLPTMRVCILLSAIPLIVKCSGKGIWIGNGCVDGHRSGSYALPRHDDVAVCTSLIDVWQAETRGAGNGSGWWERVASGIGKAVRLVLPQFGSTRLKPTHRAEIGTVLTELLIPVGSGLVLKITPLLNFTSITFKRFLGVRTLYKGARGGNKEECAVEILCCHYGLYGMHCYVV</sequence>
<evidence type="ECO:0000256" key="1">
    <source>
        <dbReference type="SAM" id="SignalP"/>
    </source>
</evidence>
<accession>A0A9P5YU71</accession>
<dbReference type="Proteomes" id="UP000807469">
    <property type="component" value="Unassembled WGS sequence"/>
</dbReference>
<keyword evidence="3" id="KW-1185">Reference proteome</keyword>
<comment type="caution">
    <text evidence="2">The sequence shown here is derived from an EMBL/GenBank/DDBJ whole genome shotgun (WGS) entry which is preliminary data.</text>
</comment>
<protein>
    <recommendedName>
        <fullName evidence="4">Secreted protein</fullName>
    </recommendedName>
</protein>
<evidence type="ECO:0008006" key="4">
    <source>
        <dbReference type="Google" id="ProtNLM"/>
    </source>
</evidence>
<feature type="chain" id="PRO_5040365057" description="Secreted protein" evidence="1">
    <location>
        <begin position="30"/>
        <end position="180"/>
    </location>
</feature>
<feature type="signal peptide" evidence="1">
    <location>
        <begin position="1"/>
        <end position="29"/>
    </location>
</feature>
<evidence type="ECO:0000313" key="2">
    <source>
        <dbReference type="EMBL" id="KAF9474689.1"/>
    </source>
</evidence>